<dbReference type="RefSeq" id="XP_005787464.1">
    <property type="nucleotide sequence ID" value="XM_005787407.1"/>
</dbReference>
<dbReference type="KEGG" id="ehx:EMIHUDRAFT_252675"/>
<name>A0A0D3KH00_EMIH1</name>
<reference evidence="1" key="2">
    <citation type="submission" date="2024-10" db="UniProtKB">
        <authorList>
            <consortium name="EnsemblProtists"/>
        </authorList>
    </citation>
    <scope>IDENTIFICATION</scope>
</reference>
<protein>
    <submittedName>
        <fullName evidence="1">Uncharacterized protein</fullName>
    </submittedName>
</protein>
<accession>A0A0D3KH00</accession>
<sequence>MLHFPGAQVSLRGKDNASLVVVGAHHFGGDPNDPIFRSVRSITWQGVILLEASPPVSRELRKLWKGGSTASFATPADDVHIVNAGVCTKDAKGALPFYSFVGNNSFAEEADGLLKRQVGGHDGLPYWRTQIGSFDGSFVMKWSEHMLRKYTSLGPDGVLPPLMNRYVKVENVRCHSLERVLRHPGLRGGRPALLVIDTESLDCRIVASHDWCEPDRSPEILIFEHIHCSTSDFDAAKDRLSLKTCEHARDQYVLRARERENVLFVRQPLAAGTGAGSSKVR</sequence>
<dbReference type="PaxDb" id="2903-EOD35035"/>
<organism evidence="1 2">
    <name type="scientific">Emiliania huxleyi (strain CCMP1516)</name>
    <dbReference type="NCBI Taxonomy" id="280463"/>
    <lineage>
        <taxon>Eukaryota</taxon>
        <taxon>Haptista</taxon>
        <taxon>Haptophyta</taxon>
        <taxon>Prymnesiophyceae</taxon>
        <taxon>Isochrysidales</taxon>
        <taxon>Noelaerhabdaceae</taxon>
        <taxon>Emiliania</taxon>
    </lineage>
</organism>
<proteinExistence type="predicted"/>
<reference evidence="2" key="1">
    <citation type="journal article" date="2013" name="Nature">
        <title>Pan genome of the phytoplankton Emiliania underpins its global distribution.</title>
        <authorList>
            <person name="Read B.A."/>
            <person name="Kegel J."/>
            <person name="Klute M.J."/>
            <person name="Kuo A."/>
            <person name="Lefebvre S.C."/>
            <person name="Maumus F."/>
            <person name="Mayer C."/>
            <person name="Miller J."/>
            <person name="Monier A."/>
            <person name="Salamov A."/>
            <person name="Young J."/>
            <person name="Aguilar M."/>
            <person name="Claverie J.M."/>
            <person name="Frickenhaus S."/>
            <person name="Gonzalez K."/>
            <person name="Herman E.K."/>
            <person name="Lin Y.C."/>
            <person name="Napier J."/>
            <person name="Ogata H."/>
            <person name="Sarno A.F."/>
            <person name="Shmutz J."/>
            <person name="Schroeder D."/>
            <person name="de Vargas C."/>
            <person name="Verret F."/>
            <person name="von Dassow P."/>
            <person name="Valentin K."/>
            <person name="Van de Peer Y."/>
            <person name="Wheeler G."/>
            <person name="Dacks J.B."/>
            <person name="Delwiche C.F."/>
            <person name="Dyhrman S.T."/>
            <person name="Glockner G."/>
            <person name="John U."/>
            <person name="Richards T."/>
            <person name="Worden A.Z."/>
            <person name="Zhang X."/>
            <person name="Grigoriev I.V."/>
            <person name="Allen A.E."/>
            <person name="Bidle K."/>
            <person name="Borodovsky M."/>
            <person name="Bowler C."/>
            <person name="Brownlee C."/>
            <person name="Cock J.M."/>
            <person name="Elias M."/>
            <person name="Gladyshev V.N."/>
            <person name="Groth M."/>
            <person name="Guda C."/>
            <person name="Hadaegh A."/>
            <person name="Iglesias-Rodriguez M.D."/>
            <person name="Jenkins J."/>
            <person name="Jones B.M."/>
            <person name="Lawson T."/>
            <person name="Leese F."/>
            <person name="Lindquist E."/>
            <person name="Lobanov A."/>
            <person name="Lomsadze A."/>
            <person name="Malik S.B."/>
            <person name="Marsh M.E."/>
            <person name="Mackinder L."/>
            <person name="Mock T."/>
            <person name="Mueller-Roeber B."/>
            <person name="Pagarete A."/>
            <person name="Parker M."/>
            <person name="Probert I."/>
            <person name="Quesneville H."/>
            <person name="Raines C."/>
            <person name="Rensing S.A."/>
            <person name="Riano-Pachon D.M."/>
            <person name="Richier S."/>
            <person name="Rokitta S."/>
            <person name="Shiraiwa Y."/>
            <person name="Soanes D.M."/>
            <person name="van der Giezen M."/>
            <person name="Wahlund T.M."/>
            <person name="Williams B."/>
            <person name="Wilson W."/>
            <person name="Wolfe G."/>
            <person name="Wurch L.L."/>
        </authorList>
    </citation>
    <scope>NUCLEOTIDE SEQUENCE</scope>
</reference>
<dbReference type="GeneID" id="17280308"/>
<dbReference type="AlphaFoldDB" id="A0A0D3KH00"/>
<evidence type="ECO:0000313" key="1">
    <source>
        <dbReference type="EnsemblProtists" id="EOD35035"/>
    </source>
</evidence>
<keyword evidence="2" id="KW-1185">Reference proteome</keyword>
<evidence type="ECO:0000313" key="2">
    <source>
        <dbReference type="Proteomes" id="UP000013827"/>
    </source>
</evidence>
<dbReference type="EnsemblProtists" id="EOD35035">
    <property type="protein sequence ID" value="EOD35035"/>
    <property type="gene ID" value="EMIHUDRAFT_252675"/>
</dbReference>
<dbReference type="Proteomes" id="UP000013827">
    <property type="component" value="Unassembled WGS sequence"/>
</dbReference>
<dbReference type="HOGENOM" id="CLU_991897_0_0_1"/>